<evidence type="ECO:0000313" key="3">
    <source>
        <dbReference type="Proteomes" id="UP000479132"/>
    </source>
</evidence>
<dbReference type="EMBL" id="JAALLS010000024">
    <property type="protein sequence ID" value="NGP89761.1"/>
    <property type="molecule type" value="Genomic_DNA"/>
</dbReference>
<name>A0A6M1TCM3_9BACT</name>
<proteinExistence type="predicted"/>
<feature type="domain" description="HTH luxR-type" evidence="1">
    <location>
        <begin position="164"/>
        <end position="229"/>
    </location>
</feature>
<dbReference type="Pfam" id="PF00196">
    <property type="entry name" value="GerE"/>
    <property type="match status" value="1"/>
</dbReference>
<dbReference type="SMART" id="SM00421">
    <property type="entry name" value="HTH_LUXR"/>
    <property type="match status" value="1"/>
</dbReference>
<organism evidence="2 3">
    <name type="scientific">Fodinibius halophilus</name>
    <dbReference type="NCBI Taxonomy" id="1736908"/>
    <lineage>
        <taxon>Bacteria</taxon>
        <taxon>Pseudomonadati</taxon>
        <taxon>Balneolota</taxon>
        <taxon>Balneolia</taxon>
        <taxon>Balneolales</taxon>
        <taxon>Balneolaceae</taxon>
        <taxon>Fodinibius</taxon>
    </lineage>
</organism>
<dbReference type="Gene3D" id="1.10.10.10">
    <property type="entry name" value="Winged helix-like DNA-binding domain superfamily/Winged helix DNA-binding domain"/>
    <property type="match status" value="1"/>
</dbReference>
<dbReference type="PROSITE" id="PS00622">
    <property type="entry name" value="HTH_LUXR_1"/>
    <property type="match status" value="1"/>
</dbReference>
<dbReference type="SUPFAM" id="SSF46894">
    <property type="entry name" value="C-terminal effector domain of the bipartite response regulators"/>
    <property type="match status" value="1"/>
</dbReference>
<dbReference type="GO" id="GO:0003677">
    <property type="term" value="F:DNA binding"/>
    <property type="evidence" value="ECO:0007669"/>
    <property type="project" value="InterPro"/>
</dbReference>
<gene>
    <name evidence="2" type="ORF">G3569_15490</name>
</gene>
<dbReference type="RefSeq" id="WP_165270834.1">
    <property type="nucleotide sequence ID" value="NZ_JAALLS010000024.1"/>
</dbReference>
<dbReference type="InterPro" id="IPR016032">
    <property type="entry name" value="Sig_transdc_resp-reg_C-effctor"/>
</dbReference>
<dbReference type="PROSITE" id="PS50043">
    <property type="entry name" value="HTH_LUXR_2"/>
    <property type="match status" value="1"/>
</dbReference>
<comment type="caution">
    <text evidence="2">The sequence shown here is derived from an EMBL/GenBank/DDBJ whole genome shotgun (WGS) entry which is preliminary data.</text>
</comment>
<dbReference type="AlphaFoldDB" id="A0A6M1TCM3"/>
<evidence type="ECO:0000313" key="2">
    <source>
        <dbReference type="EMBL" id="NGP89761.1"/>
    </source>
</evidence>
<accession>A0A6M1TCM3</accession>
<keyword evidence="3" id="KW-1185">Reference proteome</keyword>
<reference evidence="2 3" key="1">
    <citation type="submission" date="2020-02" db="EMBL/GenBank/DDBJ databases">
        <title>Aliifodinibius halophilus 2W32, complete genome.</title>
        <authorList>
            <person name="Li Y."/>
            <person name="Wu S."/>
        </authorList>
    </citation>
    <scope>NUCLEOTIDE SEQUENCE [LARGE SCALE GENOMIC DNA]</scope>
    <source>
        <strain evidence="2 3">2W32</strain>
    </source>
</reference>
<dbReference type="GO" id="GO:0006355">
    <property type="term" value="P:regulation of DNA-templated transcription"/>
    <property type="evidence" value="ECO:0007669"/>
    <property type="project" value="InterPro"/>
</dbReference>
<evidence type="ECO:0000259" key="1">
    <source>
        <dbReference type="PROSITE" id="PS50043"/>
    </source>
</evidence>
<dbReference type="Proteomes" id="UP000479132">
    <property type="component" value="Unassembled WGS sequence"/>
</dbReference>
<protein>
    <submittedName>
        <fullName evidence="2">Helix-turn-helix domain-containing protein</fullName>
    </submittedName>
</protein>
<sequence>MDITLDNTVLLVSKLLAIKVSQKGMTIHLLHPSNIEAIALSQLFNKTNYKINHHNKSTFSQIISRANPKQNLLIDARALLLLEKHDLEIFCTRDHAITLIGELKHLFWLFKFNCSSINFVYKQDDIKYLFQAIKRRENKELFFSNYILDFLAATDEKKQEKLLKKELKKPLTKTELQTMFEISKGKETKQIASDWSRSHHTINNHRKNIIKKTQLTGTFSLTKFCLEKRKELHSLIALDSNKNLVSKIIKNN</sequence>
<dbReference type="InterPro" id="IPR000792">
    <property type="entry name" value="Tscrpt_reg_LuxR_C"/>
</dbReference>
<dbReference type="InterPro" id="IPR036388">
    <property type="entry name" value="WH-like_DNA-bd_sf"/>
</dbReference>
<dbReference type="PRINTS" id="PR00038">
    <property type="entry name" value="HTHLUXR"/>
</dbReference>